<dbReference type="InterPro" id="IPR050240">
    <property type="entry name" value="DNA_pol_type-B"/>
</dbReference>
<gene>
    <name evidence="1" type="ORF">XE10_2039</name>
</gene>
<dbReference type="AlphaFoldDB" id="A0A117MDR0"/>
<comment type="caution">
    <text evidence="1">The sequence shown here is derived from an EMBL/GenBank/DDBJ whole genome shotgun (WGS) entry which is preliminary data.</text>
</comment>
<dbReference type="Proteomes" id="UP000054598">
    <property type="component" value="Unassembled WGS sequence"/>
</dbReference>
<reference evidence="2" key="1">
    <citation type="journal article" date="2015" name="MBio">
        <title>Genome-Resolved Metagenomic Analysis Reveals Roles for Candidate Phyla and Other Microbial Community Members in Biogeochemical Transformations in Oil Reservoirs.</title>
        <authorList>
            <person name="Hu P."/>
            <person name="Tom L."/>
            <person name="Singh A."/>
            <person name="Thomas B.C."/>
            <person name="Baker B.J."/>
            <person name="Piceno Y.M."/>
            <person name="Andersen G.L."/>
            <person name="Banfield J.F."/>
        </authorList>
    </citation>
    <scope>NUCLEOTIDE SEQUENCE [LARGE SCALE GENOMIC DNA]</scope>
</reference>
<dbReference type="EMBL" id="LGHE01000325">
    <property type="protein sequence ID" value="KUK98486.1"/>
    <property type="molecule type" value="Genomic_DNA"/>
</dbReference>
<sequence>MADLAVESHMSTPATLDDFGKVRVGIHQVEYSVGGEIPVIHIFGRDTSGRAVKIDVTGFRPYFYVPAGLVEGRSLPQEVDLEPGTTYRSIRGEPLRRLYTRRPSDVRNVRDMFSQHYEADIPFATRFMIDCGLSAGVELP</sequence>
<dbReference type="SUPFAM" id="SSF53098">
    <property type="entry name" value="Ribonuclease H-like"/>
    <property type="match status" value="1"/>
</dbReference>
<accession>A0A117MDR0</accession>
<dbReference type="PANTHER" id="PTHR10322">
    <property type="entry name" value="DNA POLYMERASE CATALYTIC SUBUNIT"/>
    <property type="match status" value="1"/>
</dbReference>
<protein>
    <submittedName>
        <fullName evidence="1">DNA polymerase</fullName>
    </submittedName>
</protein>
<dbReference type="InterPro" id="IPR012337">
    <property type="entry name" value="RNaseH-like_sf"/>
</dbReference>
<dbReference type="GO" id="GO:0006261">
    <property type="term" value="P:DNA-templated DNA replication"/>
    <property type="evidence" value="ECO:0007669"/>
    <property type="project" value="TreeGrafter"/>
</dbReference>
<evidence type="ECO:0000313" key="2">
    <source>
        <dbReference type="Proteomes" id="UP000054598"/>
    </source>
</evidence>
<evidence type="ECO:0000313" key="1">
    <source>
        <dbReference type="EMBL" id="KUK98486.1"/>
    </source>
</evidence>
<name>A0A117MDR0_9EURY</name>
<organism evidence="1 2">
    <name type="scientific">Methanoculleus marisnigri</name>
    <dbReference type="NCBI Taxonomy" id="2198"/>
    <lineage>
        <taxon>Archaea</taxon>
        <taxon>Methanobacteriati</taxon>
        <taxon>Methanobacteriota</taxon>
        <taxon>Stenosarchaea group</taxon>
        <taxon>Methanomicrobia</taxon>
        <taxon>Methanomicrobiales</taxon>
        <taxon>Methanomicrobiaceae</taxon>
        <taxon>Methanoculleus</taxon>
    </lineage>
</organism>
<proteinExistence type="predicted"/>
<dbReference type="PANTHER" id="PTHR10322:SF23">
    <property type="entry name" value="DNA POLYMERASE DELTA CATALYTIC SUBUNIT"/>
    <property type="match status" value="1"/>
</dbReference>
<dbReference type="Gene3D" id="3.30.342.10">
    <property type="entry name" value="DNA Polymerase, chain B, domain 1"/>
    <property type="match status" value="1"/>
</dbReference>
<dbReference type="GO" id="GO:0003887">
    <property type="term" value="F:DNA-directed DNA polymerase activity"/>
    <property type="evidence" value="ECO:0007669"/>
    <property type="project" value="TreeGrafter"/>
</dbReference>
<feature type="non-terminal residue" evidence="1">
    <location>
        <position position="140"/>
    </location>
</feature>